<dbReference type="Proteomes" id="UP000887013">
    <property type="component" value="Unassembled WGS sequence"/>
</dbReference>
<proteinExistence type="predicted"/>
<evidence type="ECO:0000313" key="5">
    <source>
        <dbReference type="Proteomes" id="UP000887013"/>
    </source>
</evidence>
<keyword evidence="1" id="KW-0812">Transmembrane</keyword>
<dbReference type="CDD" id="cd02961">
    <property type="entry name" value="PDI_a_family"/>
    <property type="match status" value="6"/>
</dbReference>
<keyword evidence="2" id="KW-0732">Signal</keyword>
<reference evidence="4" key="1">
    <citation type="submission" date="2020-08" db="EMBL/GenBank/DDBJ databases">
        <title>Multicomponent nature underlies the extraordinary mechanical properties of spider dragline silk.</title>
        <authorList>
            <person name="Kono N."/>
            <person name="Nakamura H."/>
            <person name="Mori M."/>
            <person name="Yoshida Y."/>
            <person name="Ohtoshi R."/>
            <person name="Malay A.D."/>
            <person name="Moran D.A.P."/>
            <person name="Tomita M."/>
            <person name="Numata K."/>
            <person name="Arakawa K."/>
        </authorList>
    </citation>
    <scope>NUCLEOTIDE SEQUENCE</scope>
</reference>
<feature type="domain" description="Thioredoxin" evidence="3">
    <location>
        <begin position="20"/>
        <end position="134"/>
    </location>
</feature>
<keyword evidence="1" id="KW-1133">Transmembrane helix</keyword>
<feature type="transmembrane region" description="Helical" evidence="1">
    <location>
        <begin position="1864"/>
        <end position="1886"/>
    </location>
</feature>
<dbReference type="Pfam" id="PF00085">
    <property type="entry name" value="Thioredoxin"/>
    <property type="match status" value="1"/>
</dbReference>
<name>A0A8X6P0L6_NEPPI</name>
<dbReference type="InterPro" id="IPR036249">
    <property type="entry name" value="Thioredoxin-like_sf"/>
</dbReference>
<evidence type="ECO:0000313" key="4">
    <source>
        <dbReference type="EMBL" id="GFT40697.1"/>
    </source>
</evidence>
<dbReference type="SUPFAM" id="SSF52833">
    <property type="entry name" value="Thioredoxin-like"/>
    <property type="match status" value="15"/>
</dbReference>
<protein>
    <submittedName>
        <fullName evidence="4">Thioredoxin domain-containing protein</fullName>
    </submittedName>
</protein>
<keyword evidence="1" id="KW-0472">Membrane</keyword>
<dbReference type="CDD" id="cd02947">
    <property type="entry name" value="TRX_family"/>
    <property type="match status" value="2"/>
</dbReference>
<dbReference type="PROSITE" id="PS51352">
    <property type="entry name" value="THIOREDOXIN_2"/>
    <property type="match status" value="2"/>
</dbReference>
<dbReference type="EMBL" id="BMAW01109905">
    <property type="protein sequence ID" value="GFT40697.1"/>
    <property type="molecule type" value="Genomic_DNA"/>
</dbReference>
<dbReference type="InterPro" id="IPR013766">
    <property type="entry name" value="Thioredoxin_domain"/>
</dbReference>
<feature type="signal peptide" evidence="2">
    <location>
        <begin position="1"/>
        <end position="22"/>
    </location>
</feature>
<dbReference type="PANTHER" id="PTHR19991">
    <property type="entry name" value="L 2 01289"/>
    <property type="match status" value="1"/>
</dbReference>
<evidence type="ECO:0000259" key="3">
    <source>
        <dbReference type="PROSITE" id="PS51352"/>
    </source>
</evidence>
<keyword evidence="5" id="KW-1185">Reference proteome</keyword>
<comment type="caution">
    <text evidence="4">The sequence shown here is derived from an EMBL/GenBank/DDBJ whole genome shotgun (WGS) entry which is preliminary data.</text>
</comment>
<sequence>MARAVCVLLFIFLIFPLNIVNCKKKASQSSDLIEEVDRKKLEKFIQQEEYLAVFFYTKSCKDCAVVLEELERIDDDAGNFGVAFVKNSEKSTAKKYGVTSFPALMYFRNQQPAIFDGDLKDEEKVLAWLTDLDSMELPDKIEEVNAKILENLIEDSDYLAVLLYKEDNEESDKVIQKLENIDDEADAKNIGFVKIADENLAIEYGLDSLPALIYYRKKIPLLYDGDLLNEEEVLNYLFEFQDLGEESEAIEDVSANSLIQLIEESRFLAVLFYDIESRRSQRILEELENIDDDALRHGIPFVKIEDRKLAAEYGIENLPALVYFENKMPNFYQGDLTKEEDVLDWLVKQANSDEIEDVTDRVLQHMIKRTHELVVLFYDKEDQSNQEIMQNLENIDDDADKLGIPFVKIDDTDLAQDYGIEYLPTLVFFENQVPNYYKGNLTTEEAVLDWLQELQSSDEIEAVSDKVIELMIDKCDYLAVLFYNAEDAAARKALNELENIDSESDKAGIPLVRSESLVIADMYGIENLPALVFFENGVPNVYPDDLSVEQDVLKWLLEQQSSDEIEDVSPKVLEQMISKTEHLAVLFYDKNERKSKEVLRELENIDDEASEHDMPFVRIDDKELAAEYGIDEIPMLVYFEKRIPSIYQGDLTNEQQVWKWLHLQLTSDGIEEVTEKILYRLIGHNDFVAVLFYDHKSKKSAKVMKELETIDDDADQYNILIVKNDNFAAAQKYGLKKLPALLFFKEGSPIVYEGNLMKEEEVLDWLIGMLANDEIEDVNENTLDNLIETSPCVAVFFYDKDAPVSEKVLLELEHIDDDTDRYAIPFVRIDDDSVAKEFGILDELPILVYFENKIPSIYEGDLMKEEEVLAWIIKQKEEDTIEEVTDEILEEMIKEYEYVLVFFAPNDCKECEKILHELENIDDETDDNGIIFVTTDDMTFAKKEAKLNKFPAVVLFRNGVPVVYKGDLKDEDALLKWVTSEEALDIPDKIEEVNKRMLDKLLETSPYVAVLFYQEENPLCDKILNELENIDDDAEGEYDIDFVKISDPKLAEEYSIVSFPTLVFFRKHFPQFFDGDLMDEDKVLKWLVENKQMKDDVIEYVDKKMLDVLLDDVDHIAVYFYEKGCTECDTIIQHLEKVDESTDRHGIHFVKTDDVQMAEELGVMDFPSLVYFEHAIPSIYPGDLLKEKEVLNWLLLQKNEDTIENINREMFFKLLEDQEFLAVLFYAESDKDSEEVAHHLEKIDDDCSEFDVHLVKMSDKVMAKKHGIKNPPGLVFFRNGKPIKYPGKMMDEEEVLEWLTSPENMAVSDVIEKVNKKMFEKLLQRFDYVAVYFYAEAGCKLCGKVIEELEKIDDEAEAESIHIVKIDDSGFAKKYGVFAFPAMLFFRGPESEPIIYAGDMKNGERMLDWLLTQKDPDADVIEEIEGEELRQSIETADHLAVFFYDKNLCSNCDNENIDTMECEDCMIIMEELQNIADDTDRNGIQFVKTTDLEVLKRYGIKTTPALVYYENQVPSIYEGDLAAEDEVLAWLLHQKSDDTIETVNKAMLEKLIEESQYLAVFFYKPHCRACEVALLQLENIDDDTDLYGISVVRIYDPQVSKRYGIKTFPALVYFRNGNPLIYDGDLKNEESVLEWLIDDDNRELPDEIEAVNLRMLNKLVEESPFLAVYFYSAECSECDKILMELENIDNKLDVFGIDLVKIMDPEALKEYNVENVPALAFFRKQVPMFYEGDLYDEEELLKYLTSNDAFEIKDEIEEVNRKMLEKLLDDNEFVAVFFYENNCEKCMEALQELERIDDEADDLEIMFVKIKDPRYAKKFGISSLPSLVYFRKKFPSIYRGNLLEEEEVLEWLRKNRYRHPELNLFMYGLAAISLSFVLYTIILIYCRNKNKEKKE</sequence>
<dbReference type="PANTHER" id="PTHR19991:SF3">
    <property type="entry name" value="LETHAL (2) 01289, ISOFORM F"/>
    <property type="match status" value="1"/>
</dbReference>
<gene>
    <name evidence="4" type="primary">AVEN_10128_1</name>
    <name evidence="4" type="ORF">NPIL_408291</name>
</gene>
<organism evidence="4 5">
    <name type="scientific">Nephila pilipes</name>
    <name type="common">Giant wood spider</name>
    <name type="synonym">Nephila maculata</name>
    <dbReference type="NCBI Taxonomy" id="299642"/>
    <lineage>
        <taxon>Eukaryota</taxon>
        <taxon>Metazoa</taxon>
        <taxon>Ecdysozoa</taxon>
        <taxon>Arthropoda</taxon>
        <taxon>Chelicerata</taxon>
        <taxon>Arachnida</taxon>
        <taxon>Araneae</taxon>
        <taxon>Araneomorphae</taxon>
        <taxon>Entelegynae</taxon>
        <taxon>Araneoidea</taxon>
        <taxon>Nephilidae</taxon>
        <taxon>Nephila</taxon>
    </lineage>
</organism>
<accession>A0A8X6P0L6</accession>
<evidence type="ECO:0000256" key="1">
    <source>
        <dbReference type="SAM" id="Phobius"/>
    </source>
</evidence>
<dbReference type="OrthoDB" id="6426118at2759"/>
<evidence type="ECO:0000256" key="2">
    <source>
        <dbReference type="SAM" id="SignalP"/>
    </source>
</evidence>
<feature type="domain" description="Thioredoxin" evidence="3">
    <location>
        <begin position="870"/>
        <end position="983"/>
    </location>
</feature>
<dbReference type="Gene3D" id="3.40.30.10">
    <property type="entry name" value="Glutaredoxin"/>
    <property type="match status" value="16"/>
</dbReference>
<feature type="chain" id="PRO_5036452993" evidence="2">
    <location>
        <begin position="23"/>
        <end position="1895"/>
    </location>
</feature>